<evidence type="ECO:0000313" key="3">
    <source>
        <dbReference type="Proteomes" id="UP000245462"/>
    </source>
</evidence>
<feature type="chain" id="PRO_5015483606" evidence="1">
    <location>
        <begin position="22"/>
        <end position="290"/>
    </location>
</feature>
<accession>A0A2U1FJK9</accession>
<protein>
    <submittedName>
        <fullName evidence="2">GLPGLI family protein</fullName>
    </submittedName>
</protein>
<evidence type="ECO:0000256" key="1">
    <source>
        <dbReference type="SAM" id="SignalP"/>
    </source>
</evidence>
<gene>
    <name evidence="2" type="ORF">C7382_10577</name>
</gene>
<evidence type="ECO:0000313" key="2">
    <source>
        <dbReference type="EMBL" id="PVZ12190.1"/>
    </source>
</evidence>
<reference evidence="2 3" key="1">
    <citation type="submission" date="2018-04" db="EMBL/GenBank/DDBJ databases">
        <title>Genomic Encyclopedia of Type Strains, Phase IV (KMG-IV): sequencing the most valuable type-strain genomes for metagenomic binning, comparative biology and taxonomic classification.</title>
        <authorList>
            <person name="Goeker M."/>
        </authorList>
    </citation>
    <scope>NUCLEOTIDE SEQUENCE [LARGE SCALE GENOMIC DNA]</scope>
    <source>
        <strain evidence="2 3">DSM 28520</strain>
    </source>
</reference>
<dbReference type="RefSeq" id="WP_116678997.1">
    <property type="nucleotide sequence ID" value="NZ_JBGYUN010000241.1"/>
</dbReference>
<proteinExistence type="predicted"/>
<name>A0A2U1FJK9_9PORP</name>
<dbReference type="Proteomes" id="UP000245462">
    <property type="component" value="Unassembled WGS sequence"/>
</dbReference>
<dbReference type="EMBL" id="QEKY01000005">
    <property type="protein sequence ID" value="PVZ12190.1"/>
    <property type="molecule type" value="Genomic_DNA"/>
</dbReference>
<feature type="signal peptide" evidence="1">
    <location>
        <begin position="1"/>
        <end position="21"/>
    </location>
</feature>
<dbReference type="AlphaFoldDB" id="A0A2U1FJK9"/>
<dbReference type="InterPro" id="IPR005901">
    <property type="entry name" value="GLPGLI"/>
</dbReference>
<sequence>MKRKVLFALSVFLLCTGMMQAQMPTIIGAEGMPIDTISKRIEDYAQQRFFYKVSFAKDSKRPDKKTEAQCVLEIGRHGSIFTDFYQIAADSINDAIVRQKGTTMEIMAKIYGLLQKSEWKNPVLKGYPAGKDYHQYDVFMVNVIEYSCPSPTFDWQIGEETKEVMGYMCRKATCHHSGRDYMAWYTEDIPLSDGPYIFRGLPGLIAAISSDDGEYSFVLNGLQEITFPSPIYLQNKQLTRVLPRDEARKVIHYLHENLAEALRNSPYNDTPYPADFSHVPPMPYNPLEKE</sequence>
<organism evidence="2 3">
    <name type="scientific">Porphyromonas loveana</name>
    <dbReference type="NCBI Taxonomy" id="1884669"/>
    <lineage>
        <taxon>Bacteria</taxon>
        <taxon>Pseudomonadati</taxon>
        <taxon>Bacteroidota</taxon>
        <taxon>Bacteroidia</taxon>
        <taxon>Bacteroidales</taxon>
        <taxon>Porphyromonadaceae</taxon>
        <taxon>Porphyromonas</taxon>
    </lineage>
</organism>
<comment type="caution">
    <text evidence="2">The sequence shown here is derived from an EMBL/GenBank/DDBJ whole genome shotgun (WGS) entry which is preliminary data.</text>
</comment>
<keyword evidence="3" id="KW-1185">Reference proteome</keyword>
<dbReference type="Pfam" id="PF09697">
    <property type="entry name" value="Porph_ging"/>
    <property type="match status" value="1"/>
</dbReference>
<dbReference type="OrthoDB" id="1012377at2"/>
<dbReference type="NCBIfam" id="TIGR01200">
    <property type="entry name" value="GLPGLI"/>
    <property type="match status" value="1"/>
</dbReference>
<keyword evidence="1" id="KW-0732">Signal</keyword>
<dbReference type="GeneID" id="94550445"/>